<evidence type="ECO:0000313" key="9">
    <source>
        <dbReference type="Proteomes" id="UP001138661"/>
    </source>
</evidence>
<evidence type="ECO:0000256" key="3">
    <source>
        <dbReference type="ARBA" id="ARBA00022692"/>
    </source>
</evidence>
<reference evidence="8" key="1">
    <citation type="submission" date="2021-07" db="EMBL/GenBank/DDBJ databases">
        <title>Roseobacter insulae sp. nov., isolated from a tidal flat.</title>
        <authorList>
            <person name="Park S."/>
            <person name="Yoon J.-H."/>
        </authorList>
    </citation>
    <scope>NUCLEOTIDE SEQUENCE</scope>
    <source>
        <strain evidence="8">YSTF-M11</strain>
    </source>
</reference>
<proteinExistence type="inferred from homology"/>
<accession>A0A9X1FXQ1</accession>
<keyword evidence="5 6" id="KW-0472">Membrane</keyword>
<comment type="caution">
    <text evidence="8">The sequence shown here is derived from an EMBL/GenBank/DDBJ whole genome shotgun (WGS) entry which is preliminary data.</text>
</comment>
<evidence type="ECO:0000256" key="5">
    <source>
        <dbReference type="ARBA" id="ARBA00023136"/>
    </source>
</evidence>
<sequence length="129" mass="13391">MIAQLSRFAGVGVVATIVHVLVALTASMGFGLSPQGANLCGFAVAVLLSYLGHGKVTFNARLEHRFHAPRFLVVSGAGLAVSSGLTQIIAVHLEAPFVVAMGVVAVAVPAATFLLCRFWVFSPPHLEGP</sequence>
<dbReference type="GO" id="GO:0005886">
    <property type="term" value="C:plasma membrane"/>
    <property type="evidence" value="ECO:0007669"/>
    <property type="project" value="TreeGrafter"/>
</dbReference>
<evidence type="ECO:0000313" key="8">
    <source>
        <dbReference type="EMBL" id="MBW4709217.1"/>
    </source>
</evidence>
<keyword evidence="3 6" id="KW-0812">Transmembrane</keyword>
<dbReference type="EMBL" id="JAHXDN010000004">
    <property type="protein sequence ID" value="MBW4709217.1"/>
    <property type="molecule type" value="Genomic_DNA"/>
</dbReference>
<evidence type="ECO:0000256" key="4">
    <source>
        <dbReference type="ARBA" id="ARBA00022989"/>
    </source>
</evidence>
<feature type="domain" description="GtrA/DPMS transmembrane" evidence="7">
    <location>
        <begin position="7"/>
        <end position="121"/>
    </location>
</feature>
<name>A0A9X1FXQ1_9RHOB</name>
<dbReference type="Pfam" id="PF04138">
    <property type="entry name" value="GtrA_DPMS_TM"/>
    <property type="match status" value="1"/>
</dbReference>
<feature type="transmembrane region" description="Helical" evidence="6">
    <location>
        <begin position="71"/>
        <end position="91"/>
    </location>
</feature>
<evidence type="ECO:0000256" key="2">
    <source>
        <dbReference type="ARBA" id="ARBA00009399"/>
    </source>
</evidence>
<feature type="transmembrane region" description="Helical" evidence="6">
    <location>
        <begin position="7"/>
        <end position="26"/>
    </location>
</feature>
<keyword evidence="4 6" id="KW-1133">Transmembrane helix</keyword>
<evidence type="ECO:0000259" key="7">
    <source>
        <dbReference type="Pfam" id="PF04138"/>
    </source>
</evidence>
<dbReference type="PANTHER" id="PTHR38459:SF1">
    <property type="entry name" value="PROPHAGE BACTOPRENOL-LINKED GLUCOSE TRANSLOCASE HOMOLOG"/>
    <property type="match status" value="1"/>
</dbReference>
<evidence type="ECO:0000256" key="6">
    <source>
        <dbReference type="SAM" id="Phobius"/>
    </source>
</evidence>
<comment type="subcellular location">
    <subcellularLocation>
        <location evidence="1">Membrane</location>
        <topology evidence="1">Multi-pass membrane protein</topology>
    </subcellularLocation>
</comment>
<dbReference type="GO" id="GO:0000271">
    <property type="term" value="P:polysaccharide biosynthetic process"/>
    <property type="evidence" value="ECO:0007669"/>
    <property type="project" value="InterPro"/>
</dbReference>
<dbReference type="InterPro" id="IPR007267">
    <property type="entry name" value="GtrA_DPMS_TM"/>
</dbReference>
<protein>
    <submittedName>
        <fullName evidence="8">GtrA family protein</fullName>
    </submittedName>
</protein>
<dbReference type="RefSeq" id="WP_219504499.1">
    <property type="nucleotide sequence ID" value="NZ_JAHXDN010000004.1"/>
</dbReference>
<dbReference type="PANTHER" id="PTHR38459">
    <property type="entry name" value="PROPHAGE BACTOPRENOL-LINKED GLUCOSE TRANSLOCASE HOMOLOG"/>
    <property type="match status" value="1"/>
</dbReference>
<comment type="similarity">
    <text evidence="2">Belongs to the GtrA family.</text>
</comment>
<dbReference type="AlphaFoldDB" id="A0A9X1FXQ1"/>
<feature type="transmembrane region" description="Helical" evidence="6">
    <location>
        <begin position="97"/>
        <end position="120"/>
    </location>
</feature>
<dbReference type="Proteomes" id="UP001138661">
    <property type="component" value="Unassembled WGS sequence"/>
</dbReference>
<feature type="transmembrane region" description="Helical" evidence="6">
    <location>
        <begin position="32"/>
        <end position="51"/>
    </location>
</feature>
<keyword evidence="9" id="KW-1185">Reference proteome</keyword>
<evidence type="ECO:0000256" key="1">
    <source>
        <dbReference type="ARBA" id="ARBA00004141"/>
    </source>
</evidence>
<gene>
    <name evidence="8" type="ORF">KX928_15605</name>
</gene>
<organism evidence="8 9">
    <name type="scientific">Roseobacter insulae</name>
    <dbReference type="NCBI Taxonomy" id="2859783"/>
    <lineage>
        <taxon>Bacteria</taxon>
        <taxon>Pseudomonadati</taxon>
        <taxon>Pseudomonadota</taxon>
        <taxon>Alphaproteobacteria</taxon>
        <taxon>Rhodobacterales</taxon>
        <taxon>Roseobacteraceae</taxon>
        <taxon>Roseobacter</taxon>
    </lineage>
</organism>
<dbReference type="InterPro" id="IPR051401">
    <property type="entry name" value="GtrA_CellWall_Glycosyl"/>
</dbReference>